<protein>
    <recommendedName>
        <fullName evidence="9">Sodium/hydrogen exchanger</fullName>
    </recommendedName>
</protein>
<dbReference type="PANTHER" id="PTHR10110:SF187">
    <property type="entry name" value="SODIUM_HYDROGEN EXCHANGER"/>
    <property type="match status" value="1"/>
</dbReference>
<dbReference type="GO" id="GO:0005770">
    <property type="term" value="C:late endosome"/>
    <property type="evidence" value="ECO:0007669"/>
    <property type="project" value="EnsemblFungi"/>
</dbReference>
<dbReference type="GO" id="GO:0000329">
    <property type="term" value="C:fungal-type vacuole membrane"/>
    <property type="evidence" value="ECO:0007669"/>
    <property type="project" value="EnsemblFungi"/>
</dbReference>
<dbReference type="EMBL" id="JPKY01000074">
    <property type="protein sequence ID" value="KFH43232.1"/>
    <property type="molecule type" value="Genomic_DNA"/>
</dbReference>
<evidence type="ECO:0000256" key="8">
    <source>
        <dbReference type="ARBA" id="ARBA00023201"/>
    </source>
</evidence>
<feature type="compositionally biased region" description="Acidic residues" evidence="10">
    <location>
        <begin position="554"/>
        <end position="564"/>
    </location>
</feature>
<keyword evidence="7 11" id="KW-0472">Membrane</keyword>
<dbReference type="HOGENOM" id="CLU_005912_5_2_1"/>
<evidence type="ECO:0000256" key="9">
    <source>
        <dbReference type="RuleBase" id="RU003722"/>
    </source>
</evidence>
<keyword evidence="5" id="KW-0915">Sodium</keyword>
<evidence type="ECO:0000256" key="2">
    <source>
        <dbReference type="ARBA" id="ARBA00022448"/>
    </source>
</evidence>
<comment type="caution">
    <text evidence="13">The sequence shown here is derived from an EMBL/GenBank/DDBJ whole genome shotgun (WGS) entry which is preliminary data.</text>
</comment>
<dbReference type="InterPro" id="IPR004709">
    <property type="entry name" value="NaH_exchanger"/>
</dbReference>
<organism evidence="13 14">
    <name type="scientific">Hapsidospora chrysogenum (strain ATCC 11550 / CBS 779.69 / DSM 880 / IAM 14645 / JCM 23072 / IMI 49137)</name>
    <name type="common">Acremonium chrysogenum</name>
    <dbReference type="NCBI Taxonomy" id="857340"/>
    <lineage>
        <taxon>Eukaryota</taxon>
        <taxon>Fungi</taxon>
        <taxon>Dikarya</taxon>
        <taxon>Ascomycota</taxon>
        <taxon>Pezizomycotina</taxon>
        <taxon>Sordariomycetes</taxon>
        <taxon>Hypocreomycetidae</taxon>
        <taxon>Hypocreales</taxon>
        <taxon>Bionectriaceae</taxon>
        <taxon>Hapsidospora</taxon>
    </lineage>
</organism>
<evidence type="ECO:0000256" key="5">
    <source>
        <dbReference type="ARBA" id="ARBA00023053"/>
    </source>
</evidence>
<keyword evidence="2 9" id="KW-0813">Transport</keyword>
<proteinExistence type="inferred from homology"/>
<dbReference type="Pfam" id="PF00999">
    <property type="entry name" value="Na_H_Exchanger"/>
    <property type="match status" value="1"/>
</dbReference>
<evidence type="ECO:0000313" key="14">
    <source>
        <dbReference type="Proteomes" id="UP000029964"/>
    </source>
</evidence>
<name>A0A086T1K0_HAPC1</name>
<dbReference type="PRINTS" id="PR01084">
    <property type="entry name" value="NAHEXCHNGR"/>
</dbReference>
<dbReference type="GO" id="GO:0015385">
    <property type="term" value="F:sodium:proton antiporter activity"/>
    <property type="evidence" value="ECO:0007669"/>
    <property type="project" value="EnsemblFungi"/>
</dbReference>
<feature type="transmembrane region" description="Helical" evidence="11">
    <location>
        <begin position="37"/>
        <end position="59"/>
    </location>
</feature>
<dbReference type="PANTHER" id="PTHR10110">
    <property type="entry name" value="SODIUM/HYDROGEN EXCHANGER"/>
    <property type="match status" value="1"/>
</dbReference>
<feature type="transmembrane region" description="Helical" evidence="11">
    <location>
        <begin position="239"/>
        <end position="262"/>
    </location>
</feature>
<feature type="transmembrane region" description="Helical" evidence="11">
    <location>
        <begin position="71"/>
        <end position="88"/>
    </location>
</feature>
<evidence type="ECO:0000259" key="12">
    <source>
        <dbReference type="Pfam" id="PF00999"/>
    </source>
</evidence>
<evidence type="ECO:0000256" key="11">
    <source>
        <dbReference type="SAM" id="Phobius"/>
    </source>
</evidence>
<evidence type="ECO:0000256" key="7">
    <source>
        <dbReference type="ARBA" id="ARBA00023136"/>
    </source>
</evidence>
<dbReference type="Proteomes" id="UP000029964">
    <property type="component" value="Unassembled WGS sequence"/>
</dbReference>
<accession>A0A086T1K0</accession>
<feature type="transmembrane region" description="Helical" evidence="11">
    <location>
        <begin position="431"/>
        <end position="453"/>
    </location>
</feature>
<feature type="transmembrane region" description="Helical" evidence="11">
    <location>
        <begin position="100"/>
        <end position="119"/>
    </location>
</feature>
<dbReference type="NCBIfam" id="TIGR00840">
    <property type="entry name" value="b_cpa1"/>
    <property type="match status" value="1"/>
</dbReference>
<evidence type="ECO:0000256" key="4">
    <source>
        <dbReference type="ARBA" id="ARBA00022989"/>
    </source>
</evidence>
<feature type="transmembrane region" description="Helical" evidence="11">
    <location>
        <begin position="325"/>
        <end position="347"/>
    </location>
</feature>
<feature type="region of interest" description="Disordered" evidence="10">
    <location>
        <begin position="541"/>
        <end position="612"/>
    </location>
</feature>
<dbReference type="GO" id="GO:0015386">
    <property type="term" value="F:potassium:proton antiporter activity"/>
    <property type="evidence" value="ECO:0007669"/>
    <property type="project" value="EnsemblFungi"/>
</dbReference>
<feature type="compositionally biased region" description="Low complexity" evidence="10">
    <location>
        <begin position="573"/>
        <end position="612"/>
    </location>
</feature>
<comment type="similarity">
    <text evidence="9">Belongs to the monovalent cation:proton antiporter 1 (CPA1) transporter (TC 2.A.36) family.</text>
</comment>
<dbReference type="GO" id="GO:0007035">
    <property type="term" value="P:vacuolar acidification"/>
    <property type="evidence" value="ECO:0007669"/>
    <property type="project" value="EnsemblFungi"/>
</dbReference>
<feature type="domain" description="Cation/H+ exchanger transmembrane" evidence="12">
    <location>
        <begin position="51"/>
        <end position="457"/>
    </location>
</feature>
<dbReference type="STRING" id="857340.A0A086T1K0"/>
<dbReference type="InterPro" id="IPR018422">
    <property type="entry name" value="Cation/H_exchanger_CPA1"/>
</dbReference>
<keyword evidence="14" id="KW-1185">Reference proteome</keyword>
<evidence type="ECO:0000256" key="6">
    <source>
        <dbReference type="ARBA" id="ARBA00023065"/>
    </source>
</evidence>
<sequence length="660" mass="71301">MSLSRGLADLGMELMRRSSDDDETDPEEGDSAQKELFAAWALFISIMLLIVAFFTSYLLQQKKVTAIHETVISIFAGMTVGLILVITPGDSIRNLISFDYQIFFNLLLPPIILSCGYELHQANFFRNIGIIVTFAFAGTFLSAVVIGLILWLFSQIPGSVTMSFVDAISVGATLSATDPVTILAIFNTYKVDPKLYTIIFGESILNDAIAIVIFETAQKYNKGEAESYGFLSFIEATGIFLLVFFGSLMIGVIVGVGTALLLKFTYVRRFPHIESCLIVLIAYATYFFSHGLHMSGIVSLLFCGITLKHYAYFNMSRRTQLTTKFIFQIMSQLSENFIFIYLGLALFTDGALQFQPPLIIITVIAVCAARWVAVFPLSKAINFFIRYRARRRGVEVDDELPYNYQAMLFWAGLRGAVGVALAALLTGDNAYALRATVLVVVVLTVIIFGGTTARMLEILGIRTGVVEEIDSDDEFDIESFGGGLHAKRAGSAIGYNPRRNGTLPMNNLGANRSASYVSGATSPAVRGASLARKNSVRASDFERAELLGRPGNGDDSDVGSDVDTSDLPPPARRSPLPRSGSAPPDSAFMSPAGEPSSSSSGAGAAAGSSSTPFTATGAIRQLWAAEDPAGLFRQLDEDYIKPKLLLHGDEGRGRGGGGPS</sequence>
<keyword evidence="9" id="KW-0050">Antiport</keyword>
<dbReference type="GO" id="GO:0005802">
    <property type="term" value="C:trans-Golgi network"/>
    <property type="evidence" value="ECO:0007669"/>
    <property type="project" value="EnsemblFungi"/>
</dbReference>
<keyword evidence="6 9" id="KW-0406">Ion transport</keyword>
<evidence type="ECO:0000256" key="3">
    <source>
        <dbReference type="ARBA" id="ARBA00022692"/>
    </source>
</evidence>
<keyword evidence="4 11" id="KW-1133">Transmembrane helix</keyword>
<reference evidence="14" key="1">
    <citation type="journal article" date="2014" name="Genome Announc.">
        <title>Genome sequence and annotation of Acremonium chrysogenum, producer of the beta-lactam antibiotic cephalosporin C.</title>
        <authorList>
            <person name="Terfehr D."/>
            <person name="Dahlmann T.A."/>
            <person name="Specht T."/>
            <person name="Zadra I."/>
            <person name="Kuernsteiner H."/>
            <person name="Kueck U."/>
        </authorList>
    </citation>
    <scope>NUCLEOTIDE SEQUENCE [LARGE SCALE GENOMIC DNA]</scope>
    <source>
        <strain evidence="14">ATCC 11550 / CBS 779.69 / DSM 880 / IAM 14645 / JCM 23072 / IMI 49137</strain>
    </source>
</reference>
<gene>
    <name evidence="13" type="ORF">ACRE_060170</name>
</gene>
<keyword evidence="3 9" id="KW-0812">Transmembrane</keyword>
<evidence type="ECO:0000256" key="1">
    <source>
        <dbReference type="ARBA" id="ARBA00004141"/>
    </source>
</evidence>
<evidence type="ECO:0000313" key="13">
    <source>
        <dbReference type="EMBL" id="KFH43232.1"/>
    </source>
</evidence>
<dbReference type="OrthoDB" id="196264at2759"/>
<evidence type="ECO:0000256" key="10">
    <source>
        <dbReference type="SAM" id="MobiDB-lite"/>
    </source>
</evidence>
<dbReference type="Gene3D" id="6.10.140.1330">
    <property type="match status" value="1"/>
</dbReference>
<dbReference type="AlphaFoldDB" id="A0A086T1K0"/>
<comment type="subcellular location">
    <subcellularLocation>
        <location evidence="1">Membrane</location>
        <topology evidence="1">Multi-pass membrane protein</topology>
    </subcellularLocation>
</comment>
<feature type="transmembrane region" description="Helical" evidence="11">
    <location>
        <begin position="131"/>
        <end position="153"/>
    </location>
</feature>
<keyword evidence="8 9" id="KW-0739">Sodium transport</keyword>
<dbReference type="InterPro" id="IPR006153">
    <property type="entry name" value="Cation/H_exchanger_TM"/>
</dbReference>
<feature type="transmembrane region" description="Helical" evidence="11">
    <location>
        <begin position="359"/>
        <end position="385"/>
    </location>
</feature>
<dbReference type="GO" id="GO:0005769">
    <property type="term" value="C:early endosome"/>
    <property type="evidence" value="ECO:0007669"/>
    <property type="project" value="EnsemblFungi"/>
</dbReference>